<dbReference type="AlphaFoldDB" id="A0A8J4TEG6"/>
<keyword evidence="3" id="KW-1185">Reference proteome</keyword>
<name>A0A8J4TEG6_9TREM</name>
<sequence>MPLQKFPMSTIILLCVIFSGFYASVDGVTIADTAKNTLHELHLPEKRMVYWKRHNYGPEQPDYNDDGFEGETDSDDGSRYHKRIIYWKRSQRTPLHEASMKRMVYWKRR</sequence>
<gene>
    <name evidence="2" type="ORF">PHET_01055</name>
</gene>
<feature type="signal peptide" evidence="1">
    <location>
        <begin position="1"/>
        <end position="27"/>
    </location>
</feature>
<dbReference type="OrthoDB" id="10296250at2759"/>
<accession>A0A8J4TEG6</accession>
<comment type="caution">
    <text evidence="2">The sequence shown here is derived from an EMBL/GenBank/DDBJ whole genome shotgun (WGS) entry which is preliminary data.</text>
</comment>
<evidence type="ECO:0000256" key="1">
    <source>
        <dbReference type="SAM" id="SignalP"/>
    </source>
</evidence>
<evidence type="ECO:0000313" key="2">
    <source>
        <dbReference type="EMBL" id="KAF5405463.1"/>
    </source>
</evidence>
<dbReference type="EMBL" id="LUCH01000318">
    <property type="protein sequence ID" value="KAF5405463.1"/>
    <property type="molecule type" value="Genomic_DNA"/>
</dbReference>
<protein>
    <submittedName>
        <fullName evidence="2">Uncharacterized protein</fullName>
    </submittedName>
</protein>
<keyword evidence="1" id="KW-0732">Signal</keyword>
<feature type="chain" id="PRO_5035287363" evidence="1">
    <location>
        <begin position="28"/>
        <end position="109"/>
    </location>
</feature>
<dbReference type="Proteomes" id="UP000748531">
    <property type="component" value="Unassembled WGS sequence"/>
</dbReference>
<reference evidence="2" key="1">
    <citation type="submission" date="2019-05" db="EMBL/GenBank/DDBJ databases">
        <title>Annotation for the trematode Paragonimus heterotremus.</title>
        <authorList>
            <person name="Choi Y.-J."/>
        </authorList>
    </citation>
    <scope>NUCLEOTIDE SEQUENCE</scope>
    <source>
        <strain evidence="2">LC</strain>
    </source>
</reference>
<organism evidence="2 3">
    <name type="scientific">Paragonimus heterotremus</name>
    <dbReference type="NCBI Taxonomy" id="100268"/>
    <lineage>
        <taxon>Eukaryota</taxon>
        <taxon>Metazoa</taxon>
        <taxon>Spiralia</taxon>
        <taxon>Lophotrochozoa</taxon>
        <taxon>Platyhelminthes</taxon>
        <taxon>Trematoda</taxon>
        <taxon>Digenea</taxon>
        <taxon>Plagiorchiida</taxon>
        <taxon>Troglotremata</taxon>
        <taxon>Troglotrematidae</taxon>
        <taxon>Paragonimus</taxon>
    </lineage>
</organism>
<evidence type="ECO:0000313" key="3">
    <source>
        <dbReference type="Proteomes" id="UP000748531"/>
    </source>
</evidence>
<proteinExistence type="predicted"/>